<dbReference type="Gene3D" id="1.10.3290.10">
    <property type="entry name" value="Fido-like domain"/>
    <property type="match status" value="1"/>
</dbReference>
<dbReference type="GO" id="GO:0070733">
    <property type="term" value="F:AMPylase activity"/>
    <property type="evidence" value="ECO:0007669"/>
    <property type="project" value="UniProtKB-EC"/>
</dbReference>
<comment type="catalytic activity">
    <reaction evidence="6">
        <text>L-threonyl-[protein] + ATP = 3-O-(5'-adenylyl)-L-threonyl-[protein] + diphosphate</text>
        <dbReference type="Rhea" id="RHEA:54292"/>
        <dbReference type="Rhea" id="RHEA-COMP:11060"/>
        <dbReference type="Rhea" id="RHEA-COMP:13847"/>
        <dbReference type="ChEBI" id="CHEBI:30013"/>
        <dbReference type="ChEBI" id="CHEBI:30616"/>
        <dbReference type="ChEBI" id="CHEBI:33019"/>
        <dbReference type="ChEBI" id="CHEBI:138113"/>
        <dbReference type="EC" id="2.7.7.108"/>
    </reaction>
</comment>
<evidence type="ECO:0000256" key="2">
    <source>
        <dbReference type="ARBA" id="ARBA00022695"/>
    </source>
</evidence>
<feature type="domain" description="Fido" evidence="8">
    <location>
        <begin position="113"/>
        <end position="255"/>
    </location>
</feature>
<dbReference type="Proteomes" id="UP000654257">
    <property type="component" value="Unassembled WGS sequence"/>
</dbReference>
<keyword evidence="3" id="KW-0547">Nucleotide-binding</keyword>
<comment type="catalytic activity">
    <reaction evidence="7">
        <text>L-tyrosyl-[protein] + ATP = O-(5'-adenylyl)-L-tyrosyl-[protein] + diphosphate</text>
        <dbReference type="Rhea" id="RHEA:54288"/>
        <dbReference type="Rhea" id="RHEA-COMP:10136"/>
        <dbReference type="Rhea" id="RHEA-COMP:13846"/>
        <dbReference type="ChEBI" id="CHEBI:30616"/>
        <dbReference type="ChEBI" id="CHEBI:33019"/>
        <dbReference type="ChEBI" id="CHEBI:46858"/>
        <dbReference type="ChEBI" id="CHEBI:83624"/>
        <dbReference type="EC" id="2.7.7.108"/>
    </reaction>
</comment>
<sequence>MDAAAAVRVAITSAGLEGWNPTPDEVTALTALAEGSCSFEHFAESAGAAQGNRAGNRRPFGSMRRAGYTVPGTTVLRNRFGIVDPEAAHRIEFALAAGRTCELHLGLDGMVPRSARGLLEVHRHLFRDMYPWAGSVRTVQLSKNGTKFASVGRIAEYFDEINALVDGARWPELDHGSLAYVCSALYAVMNQAHPFRDGNGRAGRAFLCELTRETAFHIDYSHTDRAEWVAASIDSAPMRSNGTPSPRPFLPIFRAVVQPSD</sequence>
<dbReference type="GO" id="GO:0005524">
    <property type="term" value="F:ATP binding"/>
    <property type="evidence" value="ECO:0007669"/>
    <property type="project" value="UniProtKB-KW"/>
</dbReference>
<evidence type="ECO:0000313" key="9">
    <source>
        <dbReference type="EMBL" id="GGG09021.1"/>
    </source>
</evidence>
<evidence type="ECO:0000256" key="1">
    <source>
        <dbReference type="ARBA" id="ARBA00022679"/>
    </source>
</evidence>
<evidence type="ECO:0000313" key="10">
    <source>
        <dbReference type="Proteomes" id="UP000654257"/>
    </source>
</evidence>
<dbReference type="PANTHER" id="PTHR39560:SF1">
    <property type="entry name" value="PROTEIN ADENYLYLTRANSFERASE FIC-RELATED"/>
    <property type="match status" value="1"/>
</dbReference>
<dbReference type="InterPro" id="IPR003812">
    <property type="entry name" value="Fido"/>
</dbReference>
<gene>
    <name evidence="9" type="ORF">GCM10007304_23880</name>
</gene>
<keyword evidence="10" id="KW-1185">Reference proteome</keyword>
<reference evidence="9" key="1">
    <citation type="journal article" date="2014" name="Int. J. Syst. Evol. Microbiol.">
        <title>Complete genome sequence of Corynebacterium casei LMG S-19264T (=DSM 44701T), isolated from a smear-ripened cheese.</title>
        <authorList>
            <consortium name="US DOE Joint Genome Institute (JGI-PGF)"/>
            <person name="Walter F."/>
            <person name="Albersmeier A."/>
            <person name="Kalinowski J."/>
            <person name="Ruckert C."/>
        </authorList>
    </citation>
    <scope>NUCLEOTIDE SEQUENCE</scope>
    <source>
        <strain evidence="9">CCM 7905</strain>
    </source>
</reference>
<dbReference type="GO" id="GO:0051302">
    <property type="term" value="P:regulation of cell division"/>
    <property type="evidence" value="ECO:0007669"/>
    <property type="project" value="TreeGrafter"/>
</dbReference>
<dbReference type="PANTHER" id="PTHR39560">
    <property type="entry name" value="PROTEIN ADENYLYLTRANSFERASE FIC-RELATED"/>
    <property type="match status" value="1"/>
</dbReference>
<accession>A0A917D366</accession>
<comment type="caution">
    <text evidence="9">The sequence shown here is derived from an EMBL/GenBank/DDBJ whole genome shotgun (WGS) entry which is preliminary data.</text>
</comment>
<organism evidence="9 10">
    <name type="scientific">Rhodococcoides trifolii</name>
    <dbReference type="NCBI Taxonomy" id="908250"/>
    <lineage>
        <taxon>Bacteria</taxon>
        <taxon>Bacillati</taxon>
        <taxon>Actinomycetota</taxon>
        <taxon>Actinomycetes</taxon>
        <taxon>Mycobacteriales</taxon>
        <taxon>Nocardiaceae</taxon>
        <taxon>Rhodococcoides</taxon>
    </lineage>
</organism>
<dbReference type="EC" id="2.7.7.108" evidence="5"/>
<evidence type="ECO:0000256" key="7">
    <source>
        <dbReference type="ARBA" id="ARBA00048696"/>
    </source>
</evidence>
<evidence type="ECO:0000256" key="5">
    <source>
        <dbReference type="ARBA" id="ARBA00034531"/>
    </source>
</evidence>
<keyword evidence="4" id="KW-0067">ATP-binding</keyword>
<dbReference type="SUPFAM" id="SSF140931">
    <property type="entry name" value="Fic-like"/>
    <property type="match status" value="1"/>
</dbReference>
<keyword evidence="1" id="KW-0808">Transferase</keyword>
<dbReference type="RefSeq" id="WP_188544985.1">
    <property type="nucleotide sequence ID" value="NZ_BMCU01000002.1"/>
</dbReference>
<evidence type="ECO:0000256" key="6">
    <source>
        <dbReference type="ARBA" id="ARBA00047939"/>
    </source>
</evidence>
<dbReference type="EMBL" id="BMCU01000002">
    <property type="protein sequence ID" value="GGG09021.1"/>
    <property type="molecule type" value="Genomic_DNA"/>
</dbReference>
<name>A0A917D366_9NOCA</name>
<evidence type="ECO:0000256" key="4">
    <source>
        <dbReference type="ARBA" id="ARBA00022840"/>
    </source>
</evidence>
<dbReference type="PROSITE" id="PS51459">
    <property type="entry name" value="FIDO"/>
    <property type="match status" value="1"/>
</dbReference>
<dbReference type="Pfam" id="PF02661">
    <property type="entry name" value="Fic"/>
    <property type="match status" value="1"/>
</dbReference>
<keyword evidence="2" id="KW-0548">Nucleotidyltransferase</keyword>
<dbReference type="InterPro" id="IPR036597">
    <property type="entry name" value="Fido-like_dom_sf"/>
</dbReference>
<evidence type="ECO:0000256" key="3">
    <source>
        <dbReference type="ARBA" id="ARBA00022741"/>
    </source>
</evidence>
<dbReference type="AlphaFoldDB" id="A0A917D366"/>
<reference evidence="9" key="2">
    <citation type="submission" date="2020-09" db="EMBL/GenBank/DDBJ databases">
        <authorList>
            <person name="Sun Q."/>
            <person name="Sedlacek I."/>
        </authorList>
    </citation>
    <scope>NUCLEOTIDE SEQUENCE</scope>
    <source>
        <strain evidence="9">CCM 7905</strain>
    </source>
</reference>
<proteinExistence type="predicted"/>
<evidence type="ECO:0000259" key="8">
    <source>
        <dbReference type="PROSITE" id="PS51459"/>
    </source>
</evidence>
<protein>
    <recommendedName>
        <fullName evidence="5">protein adenylyltransferase</fullName>
        <ecNumber evidence="5">2.7.7.108</ecNumber>
    </recommendedName>
</protein>